<organism evidence="2 3">
    <name type="scientific">Methylocystis hirsuta</name>
    <dbReference type="NCBI Taxonomy" id="369798"/>
    <lineage>
        <taxon>Bacteria</taxon>
        <taxon>Pseudomonadati</taxon>
        <taxon>Pseudomonadota</taxon>
        <taxon>Alphaproteobacteria</taxon>
        <taxon>Hyphomicrobiales</taxon>
        <taxon>Methylocystaceae</taxon>
        <taxon>Methylocystis</taxon>
    </lineage>
</organism>
<gene>
    <name evidence="2" type="ORF">D1O30_16460</name>
</gene>
<feature type="compositionally biased region" description="Basic and acidic residues" evidence="1">
    <location>
        <begin position="1"/>
        <end position="12"/>
    </location>
</feature>
<dbReference type="OrthoDB" id="7960404at2"/>
<dbReference type="EMBL" id="QWDD01000001">
    <property type="protein sequence ID" value="RNJ50939.1"/>
    <property type="molecule type" value="Genomic_DNA"/>
</dbReference>
<sequence length="230" mass="25351">MPDEARQHDPDTARPSATRYSLTLNETARLFAEAGLPRNSRSLQRYCAAGRLDCIKEETATGLTFFVDPASVERAITQLAQLHGITDEVRQGAAEPDMSPSVAPAIEPNAKFDQPRPSAVERDTVAQEIPERPTSPQSDMSRYVAQVESENAMLKEHVAFLREQSQVKDTQIAALLERDRETNYLVRGLQHMLAPLLGRGGEPTLPTPLAHHEAADERMSDEEKDIGIGA</sequence>
<accession>A0A3M9XRN1</accession>
<dbReference type="AlphaFoldDB" id="A0A3M9XRN1"/>
<feature type="region of interest" description="Disordered" evidence="1">
    <location>
        <begin position="1"/>
        <end position="20"/>
    </location>
</feature>
<feature type="region of interest" description="Disordered" evidence="1">
    <location>
        <begin position="95"/>
        <end position="116"/>
    </location>
</feature>
<keyword evidence="3" id="KW-1185">Reference proteome</keyword>
<dbReference type="Proteomes" id="UP000268623">
    <property type="component" value="Unassembled WGS sequence"/>
</dbReference>
<comment type="caution">
    <text evidence="2">The sequence shown here is derived from an EMBL/GenBank/DDBJ whole genome shotgun (WGS) entry which is preliminary data.</text>
</comment>
<evidence type="ECO:0000313" key="3">
    <source>
        <dbReference type="Proteomes" id="UP000268623"/>
    </source>
</evidence>
<evidence type="ECO:0000313" key="2">
    <source>
        <dbReference type="EMBL" id="RNJ50939.1"/>
    </source>
</evidence>
<name>A0A3M9XRN1_9HYPH</name>
<proteinExistence type="predicted"/>
<feature type="region of interest" description="Disordered" evidence="1">
    <location>
        <begin position="199"/>
        <end position="230"/>
    </location>
</feature>
<evidence type="ECO:0000256" key="1">
    <source>
        <dbReference type="SAM" id="MobiDB-lite"/>
    </source>
</evidence>
<dbReference type="RefSeq" id="WP_123176843.1">
    <property type="nucleotide sequence ID" value="NZ_QWDD01000001.1"/>
</dbReference>
<reference evidence="2 3" key="1">
    <citation type="submission" date="2018-08" db="EMBL/GenBank/DDBJ databases">
        <title>Genome sequence of Methylocystis hirsuta CSC1, a methanotroph able to accumulate PHAs.</title>
        <authorList>
            <person name="Bordel S."/>
            <person name="Rodriguez E."/>
            <person name="Gancedo J."/>
            <person name="Munoz R."/>
        </authorList>
    </citation>
    <scope>NUCLEOTIDE SEQUENCE [LARGE SCALE GENOMIC DNA]</scope>
    <source>
        <strain evidence="2 3">CSC1</strain>
    </source>
</reference>
<protein>
    <submittedName>
        <fullName evidence="2">Uncharacterized protein</fullName>
    </submittedName>
</protein>